<feature type="transmembrane region" description="Helical" evidence="2">
    <location>
        <begin position="20"/>
        <end position="43"/>
    </location>
</feature>
<sequence>MKSKNKEVQGRPGKCSISILLYVVATLVALLGIAILVDDIFIFKSTIDQYVMQGYPAAEVMKSLIPAQLLPGVFEALALYGGMTFALIGIGIANRKLSGCAINSEPAADTLQEELPLLEENETEEDEITNEEEQNLETEDTTVK</sequence>
<dbReference type="AlphaFoldDB" id="A0A6P1MLQ9"/>
<accession>A0A6P1MLQ9</accession>
<feature type="compositionally biased region" description="Acidic residues" evidence="1">
    <location>
        <begin position="116"/>
        <end position="144"/>
    </location>
</feature>
<keyword evidence="2" id="KW-0812">Transmembrane</keyword>
<gene>
    <name evidence="3" type="ORF">Ami3637_11860</name>
</gene>
<keyword evidence="4" id="KW-1185">Reference proteome</keyword>
<evidence type="ECO:0000256" key="1">
    <source>
        <dbReference type="SAM" id="MobiDB-lite"/>
    </source>
</evidence>
<dbReference type="RefSeq" id="WP_162362775.1">
    <property type="nucleotide sequence ID" value="NZ_CP047591.1"/>
</dbReference>
<evidence type="ECO:0000256" key="2">
    <source>
        <dbReference type="SAM" id="Phobius"/>
    </source>
</evidence>
<reference evidence="3 4" key="1">
    <citation type="submission" date="2020-01" db="EMBL/GenBank/DDBJ databases">
        <title>Genomic analysis of Aminipila sp. CBA3637.</title>
        <authorList>
            <person name="Kim Y.B."/>
            <person name="Roh S.W."/>
        </authorList>
    </citation>
    <scope>NUCLEOTIDE SEQUENCE [LARGE SCALE GENOMIC DNA]</scope>
    <source>
        <strain evidence="3 4">CBA3637</strain>
    </source>
</reference>
<keyword evidence="2" id="KW-0472">Membrane</keyword>
<evidence type="ECO:0000313" key="3">
    <source>
        <dbReference type="EMBL" id="QHI73008.1"/>
    </source>
</evidence>
<organism evidence="3 4">
    <name type="scientific">Aminipila terrae</name>
    <dbReference type="NCBI Taxonomy" id="2697030"/>
    <lineage>
        <taxon>Bacteria</taxon>
        <taxon>Bacillati</taxon>
        <taxon>Bacillota</taxon>
        <taxon>Clostridia</taxon>
        <taxon>Peptostreptococcales</taxon>
        <taxon>Anaerovoracaceae</taxon>
        <taxon>Aminipila</taxon>
    </lineage>
</organism>
<proteinExistence type="predicted"/>
<keyword evidence="2" id="KW-1133">Transmembrane helix</keyword>
<feature type="transmembrane region" description="Helical" evidence="2">
    <location>
        <begin position="63"/>
        <end position="88"/>
    </location>
</feature>
<evidence type="ECO:0000313" key="4">
    <source>
        <dbReference type="Proteomes" id="UP000463883"/>
    </source>
</evidence>
<dbReference type="EMBL" id="CP047591">
    <property type="protein sequence ID" value="QHI73008.1"/>
    <property type="molecule type" value="Genomic_DNA"/>
</dbReference>
<protein>
    <submittedName>
        <fullName evidence="3">Uncharacterized protein</fullName>
    </submittedName>
</protein>
<dbReference type="KEGG" id="amic:Ami3637_11860"/>
<name>A0A6P1MLQ9_9FIRM</name>
<dbReference type="Proteomes" id="UP000463883">
    <property type="component" value="Chromosome"/>
</dbReference>
<feature type="region of interest" description="Disordered" evidence="1">
    <location>
        <begin position="108"/>
        <end position="144"/>
    </location>
</feature>